<gene>
    <name evidence="1" type="ORF">AVEN_195108_1</name>
</gene>
<dbReference type="AlphaFoldDB" id="A0A4Y2BJ82"/>
<keyword evidence="2" id="KW-1185">Reference proteome</keyword>
<proteinExistence type="predicted"/>
<evidence type="ECO:0000313" key="2">
    <source>
        <dbReference type="Proteomes" id="UP000499080"/>
    </source>
</evidence>
<accession>A0A4Y2BJ82</accession>
<evidence type="ECO:0000313" key="1">
    <source>
        <dbReference type="EMBL" id="GBL91214.1"/>
    </source>
</evidence>
<comment type="caution">
    <text evidence="1">The sequence shown here is derived from an EMBL/GenBank/DDBJ whole genome shotgun (WGS) entry which is preliminary data.</text>
</comment>
<organism evidence="1 2">
    <name type="scientific">Araneus ventricosus</name>
    <name type="common">Orbweaver spider</name>
    <name type="synonym">Epeira ventricosa</name>
    <dbReference type="NCBI Taxonomy" id="182803"/>
    <lineage>
        <taxon>Eukaryota</taxon>
        <taxon>Metazoa</taxon>
        <taxon>Ecdysozoa</taxon>
        <taxon>Arthropoda</taxon>
        <taxon>Chelicerata</taxon>
        <taxon>Arachnida</taxon>
        <taxon>Araneae</taxon>
        <taxon>Araneomorphae</taxon>
        <taxon>Entelegynae</taxon>
        <taxon>Araneoidea</taxon>
        <taxon>Araneidae</taxon>
        <taxon>Araneus</taxon>
    </lineage>
</organism>
<reference evidence="1 2" key="1">
    <citation type="journal article" date="2019" name="Sci. Rep.">
        <title>Orb-weaving spider Araneus ventricosus genome elucidates the spidroin gene catalogue.</title>
        <authorList>
            <person name="Kono N."/>
            <person name="Nakamura H."/>
            <person name="Ohtoshi R."/>
            <person name="Moran D.A.P."/>
            <person name="Shinohara A."/>
            <person name="Yoshida Y."/>
            <person name="Fujiwara M."/>
            <person name="Mori M."/>
            <person name="Tomita M."/>
            <person name="Arakawa K."/>
        </authorList>
    </citation>
    <scope>NUCLEOTIDE SEQUENCE [LARGE SCALE GENOMIC DNA]</scope>
</reference>
<sequence length="175" mass="19454">MAKIPLVALIQSWSHSSFALPETATPFRASLIRFFTALLVPTPTPSFLSLPQGVELRLPFTPLDNQTPGRPTIKLPCPQWSIPTVGWFLSFITTGAIQIKFGIEGTWVKRKWNVACVRVDGLDLICKANGRSKDTREAIGKRLRNLGPISVEDGTWDGMDLVKEISTQYNSTRQT</sequence>
<dbReference type="Proteomes" id="UP000499080">
    <property type="component" value="Unassembled WGS sequence"/>
</dbReference>
<name>A0A4Y2BJ82_ARAVE</name>
<dbReference type="EMBL" id="BGPR01000077">
    <property type="protein sequence ID" value="GBL91214.1"/>
    <property type="molecule type" value="Genomic_DNA"/>
</dbReference>
<protein>
    <submittedName>
        <fullName evidence="1">Uncharacterized protein</fullName>
    </submittedName>
</protein>